<dbReference type="InterPro" id="IPR002123">
    <property type="entry name" value="Plipid/glycerol_acylTrfase"/>
</dbReference>
<dbReference type="SMART" id="SM00563">
    <property type="entry name" value="PlsC"/>
    <property type="match status" value="1"/>
</dbReference>
<dbReference type="GO" id="GO:0003841">
    <property type="term" value="F:1-acylglycerol-3-phosphate O-acyltransferase activity"/>
    <property type="evidence" value="ECO:0007669"/>
    <property type="project" value="UniProtKB-EC"/>
</dbReference>
<accession>A0A0N0RFU2</accession>
<sequence>MKRINLYWQIRGVLRLLFRLGNWHVHGVEHVPLGGPLLIVVNHISAFEAPLVAATLQIGPIAVLAKAEFAHPLNPLGWLMRTMDVIFVHRGEVDRHAIKAALQVLRAGGILGLAPEGTRSKTGGLQRGREGAAYLALQSGAPILPVGVWGQERIPQDLLHLRRPTYHVRFGPVFTLEYDRARPKRQQLAEATDVIMRRLAVLLPPAYRGVYADVEETSGGSQ</sequence>
<proteinExistence type="predicted"/>
<keyword evidence="5" id="KW-1185">Reference proteome</keyword>
<dbReference type="Proteomes" id="UP000037784">
    <property type="component" value="Unassembled WGS sequence"/>
</dbReference>
<reference evidence="5" key="2">
    <citation type="submission" date="2015-08" db="EMBL/GenBank/DDBJ databases">
        <title>Draft Genome Sequence of a Heterotrophic Facultative Anaerobic Bacterium Ardenticatena maritima Strain 110S.</title>
        <authorList>
            <person name="Kawaichi S."/>
            <person name="Yoshida T."/>
            <person name="Sako Y."/>
            <person name="Nakamura R."/>
        </authorList>
    </citation>
    <scope>NUCLEOTIDE SEQUENCE [LARGE SCALE GENOMIC DNA]</scope>
    <source>
        <strain evidence="5">110S</strain>
    </source>
</reference>
<comment type="caution">
    <text evidence="4">The sequence shown here is derived from an EMBL/GenBank/DDBJ whole genome shotgun (WGS) entry which is preliminary data.</text>
</comment>
<dbReference type="PANTHER" id="PTHR10434">
    <property type="entry name" value="1-ACYL-SN-GLYCEROL-3-PHOSPHATE ACYLTRANSFERASE"/>
    <property type="match status" value="1"/>
</dbReference>
<dbReference type="GO" id="GO:0006654">
    <property type="term" value="P:phosphatidic acid biosynthetic process"/>
    <property type="evidence" value="ECO:0007669"/>
    <property type="project" value="TreeGrafter"/>
</dbReference>
<dbReference type="SUPFAM" id="SSF69593">
    <property type="entry name" value="Glycerol-3-phosphate (1)-acyltransferase"/>
    <property type="match status" value="1"/>
</dbReference>
<dbReference type="EMBL" id="BBZA01000225">
    <property type="protein sequence ID" value="GAP64077.1"/>
    <property type="molecule type" value="Genomic_DNA"/>
</dbReference>
<dbReference type="FunCoup" id="A0A0N0RFU2">
    <property type="interactions" value="243"/>
</dbReference>
<dbReference type="STRING" id="872965.SE16_13970"/>
<dbReference type="Pfam" id="PF01553">
    <property type="entry name" value="Acyltransferase"/>
    <property type="match status" value="1"/>
</dbReference>
<dbReference type="EC" id="2.3.1.51" evidence="4"/>
<evidence type="ECO:0000313" key="4">
    <source>
        <dbReference type="EMBL" id="GAP64077.1"/>
    </source>
</evidence>
<dbReference type="AlphaFoldDB" id="A0A0N0RFU2"/>
<gene>
    <name evidence="4" type="primary">plsC</name>
    <name evidence="4" type="ORF">ARMA_2500</name>
</gene>
<dbReference type="InParanoid" id="A0A0N0RFU2"/>
<dbReference type="RefSeq" id="WP_054493824.1">
    <property type="nucleotide sequence ID" value="NZ_BBZA01000225.1"/>
</dbReference>
<evidence type="ECO:0000256" key="2">
    <source>
        <dbReference type="ARBA" id="ARBA00023315"/>
    </source>
</evidence>
<evidence type="ECO:0000256" key="1">
    <source>
        <dbReference type="ARBA" id="ARBA00022679"/>
    </source>
</evidence>
<dbReference type="CDD" id="cd07989">
    <property type="entry name" value="LPLAT_AGPAT-like"/>
    <property type="match status" value="1"/>
</dbReference>
<evidence type="ECO:0000259" key="3">
    <source>
        <dbReference type="SMART" id="SM00563"/>
    </source>
</evidence>
<name>A0A0N0RFU2_9CHLR</name>
<keyword evidence="1 4" id="KW-0808">Transferase</keyword>
<reference evidence="4 5" key="1">
    <citation type="journal article" date="2015" name="Genome Announc.">
        <title>Draft Genome Sequence of a Heterotrophic Facultative Anaerobic Thermophilic Bacterium, Ardenticatena maritima Strain 110ST.</title>
        <authorList>
            <person name="Kawaichi S."/>
            <person name="Yoshida T."/>
            <person name="Sako Y."/>
            <person name="Nakamura R."/>
        </authorList>
    </citation>
    <scope>NUCLEOTIDE SEQUENCE [LARGE SCALE GENOMIC DNA]</scope>
    <source>
        <strain evidence="4 5">110S</strain>
    </source>
</reference>
<protein>
    <submittedName>
        <fullName evidence="4">1-acyl-sn-glycerol-3-phosphate acyltransferase</fullName>
        <ecNumber evidence="4">2.3.1.51</ecNumber>
    </submittedName>
</protein>
<feature type="domain" description="Phospholipid/glycerol acyltransferase" evidence="3">
    <location>
        <begin position="37"/>
        <end position="151"/>
    </location>
</feature>
<dbReference type="PANTHER" id="PTHR10434:SF11">
    <property type="entry name" value="1-ACYL-SN-GLYCEROL-3-PHOSPHATE ACYLTRANSFERASE"/>
    <property type="match status" value="1"/>
</dbReference>
<dbReference type="OrthoDB" id="9803035at2"/>
<organism evidence="4 5">
    <name type="scientific">Ardenticatena maritima</name>
    <dbReference type="NCBI Taxonomy" id="872965"/>
    <lineage>
        <taxon>Bacteria</taxon>
        <taxon>Bacillati</taxon>
        <taxon>Chloroflexota</taxon>
        <taxon>Ardenticatenia</taxon>
        <taxon>Ardenticatenales</taxon>
        <taxon>Ardenticatenaceae</taxon>
        <taxon>Ardenticatena</taxon>
    </lineage>
</organism>
<evidence type="ECO:0000313" key="5">
    <source>
        <dbReference type="Proteomes" id="UP000037784"/>
    </source>
</evidence>
<keyword evidence="2 4" id="KW-0012">Acyltransferase</keyword>